<feature type="transmembrane region" description="Helical" evidence="1">
    <location>
        <begin position="596"/>
        <end position="619"/>
    </location>
</feature>
<keyword evidence="1" id="KW-0812">Transmembrane</keyword>
<dbReference type="CDD" id="cd02440">
    <property type="entry name" value="AdoMet_MTases"/>
    <property type="match status" value="1"/>
</dbReference>
<evidence type="ECO:0000259" key="2">
    <source>
        <dbReference type="Pfam" id="PF08241"/>
    </source>
</evidence>
<dbReference type="AlphaFoldDB" id="A0A9P7KWS1"/>
<organism evidence="3 4">
    <name type="scientific">Fusarium avenaceum</name>
    <dbReference type="NCBI Taxonomy" id="40199"/>
    <lineage>
        <taxon>Eukaryota</taxon>
        <taxon>Fungi</taxon>
        <taxon>Dikarya</taxon>
        <taxon>Ascomycota</taxon>
        <taxon>Pezizomycotina</taxon>
        <taxon>Sordariomycetes</taxon>
        <taxon>Hypocreomycetidae</taxon>
        <taxon>Hypocreales</taxon>
        <taxon>Nectriaceae</taxon>
        <taxon>Fusarium</taxon>
        <taxon>Fusarium tricinctum species complex</taxon>
    </lineage>
</organism>
<dbReference type="EMBL" id="JAGPUO010000001">
    <property type="protein sequence ID" value="KAG5665293.1"/>
    <property type="molecule type" value="Genomic_DNA"/>
</dbReference>
<keyword evidence="1" id="KW-1133">Transmembrane helix</keyword>
<dbReference type="InterPro" id="IPR013216">
    <property type="entry name" value="Methyltransf_11"/>
</dbReference>
<dbReference type="Gene3D" id="3.40.50.150">
    <property type="entry name" value="Vaccinia Virus protein VP39"/>
    <property type="match status" value="1"/>
</dbReference>
<dbReference type="SUPFAM" id="SSF53335">
    <property type="entry name" value="S-adenosyl-L-methionine-dependent methyltransferases"/>
    <property type="match status" value="1"/>
</dbReference>
<gene>
    <name evidence="3" type="ORF">KAF25_009418</name>
</gene>
<proteinExistence type="predicted"/>
<sequence length="655" mass="72253">MAAPNVDPAMKTLKGLYSNMGNGNLEDQMLYASRTMLPHLVKPLRLQMGITEQTSTPVTFLDNACGSGVLTEAVQQTLPKDVLEKSTFVCADAADGMVSVTKKRLDMGGWVNTEVKKLDALNTGLAAGSFTHVGLGLALHLIPKPDAVLADCKRILKPGGIFGATTFHKDNTFWLPDVRSAFESFPFPAPFPEVKMQMHDQGDWTNPTWVEEHLKEQGFQDVNVTVHNDKYLVKSAEEFVLQFGMMLGWLMKTWWSEEVRNEHGMDEVRELMRGHLEEKYKGEGWEIEFKMICMTGRVDRESRDNRLSFSSSSFDRHVVNLDAQSGRHKSPNIGAWLSINHVFAPKTHAVAHAHAHPAIMIAPVTWAVVALGALTPFVAAAPEDGLPSYHYGASIPVECMSRNSETGEHIENEKHEIEWKPFPMCNETGRPLEFNYGTEGEVNCTIAMIDDPFFHLLEFYIHSDAPLSCRVPARPAAEIEVVGEKLPAREYVPLVFALAGTLQLSHIHISTHMNVLLHSTPKHHSHPHDSGVLDSAIAYSTSPLHHIQGSHTRKLVIGDPLPLALSVRWFPTPALPKTEGKVEWQGLGGHIYASTVFYSLVSFGAGVLVAAMYTLGVVLPKRLKGRALGGATPLGYGVNTVGNGWGYSKPNKRTD</sequence>
<name>A0A9P7KWS1_9HYPO</name>
<evidence type="ECO:0000313" key="3">
    <source>
        <dbReference type="EMBL" id="KAG5665293.1"/>
    </source>
</evidence>
<reference evidence="3" key="1">
    <citation type="submission" date="2021-04" db="EMBL/GenBank/DDBJ databases">
        <title>Draft genome of Fusarium avenaceum strain F156N33, isolated from an atmospheric sample in Virginia.</title>
        <authorList>
            <person name="Yang S."/>
            <person name="Vinatzer B.A."/>
            <person name="Coleman J."/>
        </authorList>
    </citation>
    <scope>NUCLEOTIDE SEQUENCE</scope>
    <source>
        <strain evidence="3">F156N33</strain>
    </source>
</reference>
<accession>A0A9P7KWS1</accession>
<protein>
    <recommendedName>
        <fullName evidence="2">Methyltransferase type 11 domain-containing protein</fullName>
    </recommendedName>
</protein>
<dbReference type="PANTHER" id="PTHR40368:SF1">
    <property type="entry name" value="YALI0F14399P"/>
    <property type="match status" value="1"/>
</dbReference>
<keyword evidence="1" id="KW-0472">Membrane</keyword>
<evidence type="ECO:0000256" key="1">
    <source>
        <dbReference type="SAM" id="Phobius"/>
    </source>
</evidence>
<comment type="caution">
    <text evidence="3">The sequence shown here is derived from an EMBL/GenBank/DDBJ whole genome shotgun (WGS) entry which is preliminary data.</text>
</comment>
<dbReference type="GO" id="GO:0008757">
    <property type="term" value="F:S-adenosylmethionine-dependent methyltransferase activity"/>
    <property type="evidence" value="ECO:0007669"/>
    <property type="project" value="InterPro"/>
</dbReference>
<dbReference type="InterPro" id="IPR029063">
    <property type="entry name" value="SAM-dependent_MTases_sf"/>
</dbReference>
<evidence type="ECO:0000313" key="4">
    <source>
        <dbReference type="Proteomes" id="UP000782241"/>
    </source>
</evidence>
<dbReference type="PANTHER" id="PTHR40368">
    <property type="entry name" value="YALI0F14399P"/>
    <property type="match status" value="1"/>
</dbReference>
<keyword evidence="4" id="KW-1185">Reference proteome</keyword>
<feature type="domain" description="Methyltransferase type 11" evidence="2">
    <location>
        <begin position="61"/>
        <end position="162"/>
    </location>
</feature>
<dbReference type="Proteomes" id="UP000782241">
    <property type="component" value="Unassembled WGS sequence"/>
</dbReference>
<dbReference type="Pfam" id="PF08241">
    <property type="entry name" value="Methyltransf_11"/>
    <property type="match status" value="1"/>
</dbReference>